<reference evidence="3 4" key="1">
    <citation type="submission" date="2009-01" db="EMBL/GenBank/DDBJ databases">
        <authorList>
            <person name="Fulton L."/>
            <person name="Clifton S."/>
            <person name="Chinwalla A.T."/>
            <person name="Mitreva M."/>
            <person name="Sodergren E."/>
            <person name="Weinstock G."/>
            <person name="Clifton S."/>
            <person name="Dooling D.J."/>
            <person name="Fulton B."/>
            <person name="Minx P."/>
            <person name="Pepin K.H."/>
            <person name="Johnson M."/>
            <person name="Bhonagiri V."/>
            <person name="Nash W.E."/>
            <person name="Mardis E.R."/>
            <person name="Wilson R.K."/>
        </authorList>
    </citation>
    <scope>NUCLEOTIDE SEQUENCE [LARGE SCALE GENOMIC DNA]</scope>
    <source>
        <strain evidence="3 4">ATCC 33806</strain>
    </source>
</reference>
<organism evidence="3 4">
    <name type="scientific">Corynebacterium matruchotii ATCC 33806</name>
    <dbReference type="NCBI Taxonomy" id="566549"/>
    <lineage>
        <taxon>Bacteria</taxon>
        <taxon>Bacillati</taxon>
        <taxon>Actinomycetota</taxon>
        <taxon>Actinomycetes</taxon>
        <taxon>Mycobacteriales</taxon>
        <taxon>Corynebacteriaceae</taxon>
        <taxon>Corynebacterium</taxon>
    </lineage>
</organism>
<feature type="compositionally biased region" description="Basic residues" evidence="2">
    <location>
        <begin position="1"/>
        <end position="23"/>
    </location>
</feature>
<keyword evidence="1" id="KW-0175">Coiled coil</keyword>
<protein>
    <recommendedName>
        <fullName evidence="5">DUF222 domain-containing protein</fullName>
    </recommendedName>
</protein>
<name>C0DZU5_9CORY</name>
<comment type="caution">
    <text evidence="3">The sequence shown here is derived from an EMBL/GenBank/DDBJ whole genome shotgun (WGS) entry which is preliminary data.</text>
</comment>
<evidence type="ECO:0000256" key="1">
    <source>
        <dbReference type="SAM" id="Coils"/>
    </source>
</evidence>
<feature type="region of interest" description="Disordered" evidence="2">
    <location>
        <begin position="1"/>
        <end position="26"/>
    </location>
</feature>
<accession>C0DZU5</accession>
<feature type="coiled-coil region" evidence="1">
    <location>
        <begin position="182"/>
        <end position="209"/>
    </location>
</feature>
<sequence length="334" mass="37581">MTMSRNRKNHRNHQARRNQRRQRQAALRQSALAEFPAIVETLAPDIADDNETVSFKSFKTATQYYNRAVLDHLLQYQLIYDEHYDEALMLICDGFGLTKANGKHLLTTAHILTILPDIRARIYDAGTADLERLIIIGKQLAGLNDDQIMEVEPAIYNLFTSDEETYEWVKTTIIRAALKAARLDVDEEARAAEEARVAAREEKKQQQQSRLVHHELNDGRTEIIIRIDKENSPQFNQQVAEAAQTAGKEVADYLYDHVHAVVDPDVTLLAVADDKGNLVVEGCQPMVVKNVIDLQNAVREARRYRLSKLRGLITTPEAPEPGPADPDSSGHAAA</sequence>
<dbReference type="EMBL" id="ACEB01000003">
    <property type="protein sequence ID" value="EEG28191.1"/>
    <property type="molecule type" value="Genomic_DNA"/>
</dbReference>
<evidence type="ECO:0000313" key="4">
    <source>
        <dbReference type="Proteomes" id="UP000006247"/>
    </source>
</evidence>
<dbReference type="Proteomes" id="UP000006247">
    <property type="component" value="Unassembled WGS sequence"/>
</dbReference>
<feature type="region of interest" description="Disordered" evidence="2">
    <location>
        <begin position="312"/>
        <end position="334"/>
    </location>
</feature>
<evidence type="ECO:0000313" key="3">
    <source>
        <dbReference type="EMBL" id="EEG28191.1"/>
    </source>
</evidence>
<dbReference type="HOGENOM" id="CLU_830840_0_0_11"/>
<evidence type="ECO:0008006" key="5">
    <source>
        <dbReference type="Google" id="ProtNLM"/>
    </source>
</evidence>
<proteinExistence type="predicted"/>
<feature type="compositionally biased region" description="Low complexity" evidence="2">
    <location>
        <begin position="325"/>
        <end position="334"/>
    </location>
</feature>
<evidence type="ECO:0000256" key="2">
    <source>
        <dbReference type="SAM" id="MobiDB-lite"/>
    </source>
</evidence>
<dbReference type="AlphaFoldDB" id="C0DZU5"/>
<gene>
    <name evidence="3" type="ORF">CORMATOL_00241</name>
</gene>